<dbReference type="InterPro" id="IPR013320">
    <property type="entry name" value="ConA-like_dom_sf"/>
</dbReference>
<dbReference type="InterPro" id="IPR041542">
    <property type="entry name" value="GH43_C2"/>
</dbReference>
<feature type="site" description="Important for catalytic activity, responsible for pKa modulation of the active site Glu and correct orientation of both the proton donor and substrate" evidence="4">
    <location>
        <position position="139"/>
    </location>
</feature>
<reference evidence="7" key="1">
    <citation type="journal article" date="2020" name="Stud. Mycol.">
        <title>101 Dothideomycetes genomes: a test case for predicting lifestyles and emergence of pathogens.</title>
        <authorList>
            <person name="Haridas S."/>
            <person name="Albert R."/>
            <person name="Binder M."/>
            <person name="Bloem J."/>
            <person name="Labutti K."/>
            <person name="Salamov A."/>
            <person name="Andreopoulos B."/>
            <person name="Baker S."/>
            <person name="Barry K."/>
            <person name="Bills G."/>
            <person name="Bluhm B."/>
            <person name="Cannon C."/>
            <person name="Castanera R."/>
            <person name="Culley D."/>
            <person name="Daum C."/>
            <person name="Ezra D."/>
            <person name="Gonzalez J."/>
            <person name="Henrissat B."/>
            <person name="Kuo A."/>
            <person name="Liang C."/>
            <person name="Lipzen A."/>
            <person name="Lutzoni F."/>
            <person name="Magnuson J."/>
            <person name="Mondo S."/>
            <person name="Nolan M."/>
            <person name="Ohm R."/>
            <person name="Pangilinan J."/>
            <person name="Park H.-J."/>
            <person name="Ramirez L."/>
            <person name="Alfaro M."/>
            <person name="Sun H."/>
            <person name="Tritt A."/>
            <person name="Yoshinaga Y."/>
            <person name="Zwiers L.-H."/>
            <person name="Turgeon B."/>
            <person name="Goodwin S."/>
            <person name="Spatafora J."/>
            <person name="Crous P."/>
            <person name="Grigoriev I."/>
        </authorList>
    </citation>
    <scope>NUCLEOTIDE SEQUENCE</scope>
    <source>
        <strain evidence="7">CBS 110217</strain>
    </source>
</reference>
<dbReference type="PANTHER" id="PTHR42812:SF12">
    <property type="entry name" value="BETA-XYLOSIDASE-RELATED"/>
    <property type="match status" value="1"/>
</dbReference>
<protein>
    <submittedName>
        <fullName evidence="7">Arabinanase/levansucrase/invertase</fullName>
    </submittedName>
</protein>
<dbReference type="GO" id="GO:0005975">
    <property type="term" value="P:carbohydrate metabolic process"/>
    <property type="evidence" value="ECO:0007669"/>
    <property type="project" value="InterPro"/>
</dbReference>
<dbReference type="Gene3D" id="2.60.120.200">
    <property type="match status" value="1"/>
</dbReference>
<dbReference type="InterPro" id="IPR023296">
    <property type="entry name" value="Glyco_hydro_beta-prop_sf"/>
</dbReference>
<name>A0A9P4H344_9PLEO</name>
<comment type="caution">
    <text evidence="7">The sequence shown here is derived from an EMBL/GenBank/DDBJ whole genome shotgun (WGS) entry which is preliminary data.</text>
</comment>
<dbReference type="EMBL" id="ML978232">
    <property type="protein sequence ID" value="KAF2027101.1"/>
    <property type="molecule type" value="Genomic_DNA"/>
</dbReference>
<dbReference type="Pfam" id="PF17851">
    <property type="entry name" value="GH43_C2"/>
    <property type="match status" value="1"/>
</dbReference>
<evidence type="ECO:0000256" key="3">
    <source>
        <dbReference type="ARBA" id="ARBA00023295"/>
    </source>
</evidence>
<keyword evidence="3 5" id="KW-0326">Glycosidase</keyword>
<evidence type="ECO:0000256" key="2">
    <source>
        <dbReference type="ARBA" id="ARBA00022801"/>
    </source>
</evidence>
<evidence type="ECO:0000313" key="7">
    <source>
        <dbReference type="EMBL" id="KAF2027101.1"/>
    </source>
</evidence>
<dbReference type="InterPro" id="IPR006710">
    <property type="entry name" value="Glyco_hydro_43"/>
</dbReference>
<keyword evidence="8" id="KW-1185">Reference proteome</keyword>
<dbReference type="CDD" id="cd18617">
    <property type="entry name" value="GH43_XynB-like"/>
    <property type="match status" value="1"/>
</dbReference>
<dbReference type="OrthoDB" id="408373at2759"/>
<dbReference type="AlphaFoldDB" id="A0A9P4H344"/>
<feature type="domain" description="Beta-xylosidase C-terminal Concanavalin A-like" evidence="6">
    <location>
        <begin position="314"/>
        <end position="484"/>
    </location>
</feature>
<dbReference type="PANTHER" id="PTHR42812">
    <property type="entry name" value="BETA-XYLOSIDASE"/>
    <property type="match status" value="1"/>
</dbReference>
<sequence length="498" mass="55313">MFRNPIVPGFAPDPSVVLFDGVFYLATSSFYLFPGVVIYASIDLEDWTHIGNVINRSSQLSLRNATTTAMPLDDGNVMVASGGLVAPTIRYNNGTFYIVCTNCYHEVDNWQIDNFFIHTKDIWSNTWSDPVYFPFYGVDPSLLFDDDGRVYAQGSWMIDRMKQPSCTIKQFEIVTAQTVTEIDITSSKPISGIQGPHIYKKDGWYYLLVAEGGTFEHHMLSIARAKNVWGPYESCPHNPIMIADGTDEYVQNMGHGEIFQDDDKTWHVLLASTREDVSIAKNRIPKNKKIGAIHPHVGNLYLHHPPTLDPYKTPSVIELVPKSSSLSDPHGTALLTRRQRSLDTTATATLVLNDALPGISAGLTVYKDPLRHASIGISILTRVVSMHFVHKSKEYDVTASQPHCIPTGVTKVHLRITASPDGYAFAFRYDGDGDDEEWSKVGEVDGAMMTARDFTGADLGVFALRKDGGEQEVSQGAVFQDFEFRDANEEETVGDVSE</sequence>
<dbReference type="Gene3D" id="2.115.10.20">
    <property type="entry name" value="Glycosyl hydrolase domain, family 43"/>
    <property type="match status" value="1"/>
</dbReference>
<evidence type="ECO:0000256" key="4">
    <source>
        <dbReference type="PIRSR" id="PIRSR606710-2"/>
    </source>
</evidence>
<dbReference type="Pfam" id="PF04616">
    <property type="entry name" value="Glyco_hydro_43"/>
    <property type="match status" value="1"/>
</dbReference>
<evidence type="ECO:0000313" key="8">
    <source>
        <dbReference type="Proteomes" id="UP000799777"/>
    </source>
</evidence>
<keyword evidence="2 5" id="KW-0378">Hydrolase</keyword>
<dbReference type="GO" id="GO:0004553">
    <property type="term" value="F:hydrolase activity, hydrolyzing O-glycosyl compounds"/>
    <property type="evidence" value="ECO:0007669"/>
    <property type="project" value="InterPro"/>
</dbReference>
<comment type="similarity">
    <text evidence="1 5">Belongs to the glycosyl hydrolase 43 family.</text>
</comment>
<evidence type="ECO:0000259" key="6">
    <source>
        <dbReference type="Pfam" id="PF17851"/>
    </source>
</evidence>
<accession>A0A9P4H344</accession>
<gene>
    <name evidence="7" type="ORF">EK21DRAFT_102833</name>
</gene>
<dbReference type="SUPFAM" id="SSF49899">
    <property type="entry name" value="Concanavalin A-like lectins/glucanases"/>
    <property type="match status" value="1"/>
</dbReference>
<dbReference type="Proteomes" id="UP000799777">
    <property type="component" value="Unassembled WGS sequence"/>
</dbReference>
<dbReference type="SUPFAM" id="SSF75005">
    <property type="entry name" value="Arabinanase/levansucrase/invertase"/>
    <property type="match status" value="1"/>
</dbReference>
<evidence type="ECO:0000256" key="1">
    <source>
        <dbReference type="ARBA" id="ARBA00009865"/>
    </source>
</evidence>
<dbReference type="InterPro" id="IPR051795">
    <property type="entry name" value="Glycosyl_Hydrlase_43"/>
</dbReference>
<proteinExistence type="inferred from homology"/>
<organism evidence="7 8">
    <name type="scientific">Setomelanomma holmii</name>
    <dbReference type="NCBI Taxonomy" id="210430"/>
    <lineage>
        <taxon>Eukaryota</taxon>
        <taxon>Fungi</taxon>
        <taxon>Dikarya</taxon>
        <taxon>Ascomycota</taxon>
        <taxon>Pezizomycotina</taxon>
        <taxon>Dothideomycetes</taxon>
        <taxon>Pleosporomycetidae</taxon>
        <taxon>Pleosporales</taxon>
        <taxon>Pleosporineae</taxon>
        <taxon>Phaeosphaeriaceae</taxon>
        <taxon>Setomelanomma</taxon>
    </lineage>
</organism>
<evidence type="ECO:0000256" key="5">
    <source>
        <dbReference type="RuleBase" id="RU361187"/>
    </source>
</evidence>